<evidence type="ECO:0000313" key="4">
    <source>
        <dbReference type="RefSeq" id="XP_004489151.1"/>
    </source>
</evidence>
<dbReference type="GO" id="GO:0003676">
    <property type="term" value="F:nucleic acid binding"/>
    <property type="evidence" value="ECO:0007669"/>
    <property type="project" value="InterPro"/>
</dbReference>
<dbReference type="InterPro" id="IPR036875">
    <property type="entry name" value="Znf_CCHC_sf"/>
</dbReference>
<dbReference type="Proteomes" id="UP000087171">
    <property type="component" value="Chromosome Ca2"/>
</dbReference>
<reference evidence="3" key="1">
    <citation type="journal article" date="2013" name="Nat. Biotechnol.">
        <title>Draft genome sequence of chickpea (Cicer arietinum) provides a resource for trait improvement.</title>
        <authorList>
            <person name="Varshney R.K."/>
            <person name="Song C."/>
            <person name="Saxena R.K."/>
            <person name="Azam S."/>
            <person name="Yu S."/>
            <person name="Sharpe A.G."/>
            <person name="Cannon S."/>
            <person name="Baek J."/>
            <person name="Rosen B.D."/>
            <person name="Tar'an B."/>
            <person name="Millan T."/>
            <person name="Zhang X."/>
            <person name="Ramsay L.D."/>
            <person name="Iwata A."/>
            <person name="Wang Y."/>
            <person name="Nelson W."/>
            <person name="Farmer A.D."/>
            <person name="Gaur P.M."/>
            <person name="Soderlund C."/>
            <person name="Penmetsa R.V."/>
            <person name="Xu C."/>
            <person name="Bharti A.K."/>
            <person name="He W."/>
            <person name="Winter P."/>
            <person name="Zhao S."/>
            <person name="Hane J.K."/>
            <person name="Carrasquilla-Garcia N."/>
            <person name="Condie J.A."/>
            <person name="Upadhyaya H.D."/>
            <person name="Luo M.C."/>
            <person name="Thudi M."/>
            <person name="Gowda C.L."/>
            <person name="Singh N.P."/>
            <person name="Lichtenzveig J."/>
            <person name="Gali K.K."/>
            <person name="Rubio J."/>
            <person name="Nadarajan N."/>
            <person name="Dolezel J."/>
            <person name="Bansal K.C."/>
            <person name="Xu X."/>
            <person name="Edwards D."/>
            <person name="Zhang G."/>
            <person name="Kahl G."/>
            <person name="Gil J."/>
            <person name="Singh K.B."/>
            <person name="Datta S.K."/>
            <person name="Jackson S.A."/>
            <person name="Wang J."/>
            <person name="Cook D.R."/>
        </authorList>
    </citation>
    <scope>NUCLEOTIDE SEQUENCE [LARGE SCALE GENOMIC DNA]</scope>
    <source>
        <strain evidence="3">cv. CDC Frontier</strain>
    </source>
</reference>
<evidence type="ECO:0000259" key="2">
    <source>
        <dbReference type="PROSITE" id="PS50158"/>
    </source>
</evidence>
<accession>A0A1S2XGT4</accession>
<dbReference type="InterPro" id="IPR053098">
    <property type="entry name" value="Petuviruses_polyprotein"/>
</dbReference>
<dbReference type="GO" id="GO:0008270">
    <property type="term" value="F:zinc ion binding"/>
    <property type="evidence" value="ECO:0007669"/>
    <property type="project" value="UniProtKB-KW"/>
</dbReference>
<dbReference type="OrthoDB" id="1433520at2759"/>
<dbReference type="SMART" id="SM00343">
    <property type="entry name" value="ZnF_C2HC"/>
    <property type="match status" value="1"/>
</dbReference>
<dbReference type="PaxDb" id="3827-XP_004489151.1"/>
<evidence type="ECO:0000256" key="1">
    <source>
        <dbReference type="PROSITE-ProRule" id="PRU00047"/>
    </source>
</evidence>
<keyword evidence="1" id="KW-0863">Zinc-finger</keyword>
<gene>
    <name evidence="4" type="primary">LOC101514521</name>
</gene>
<keyword evidence="3" id="KW-1185">Reference proteome</keyword>
<dbReference type="AlphaFoldDB" id="A0A1S2XGT4"/>
<dbReference type="SUPFAM" id="SSF57756">
    <property type="entry name" value="Retrovirus zinc finger-like domains"/>
    <property type="match status" value="1"/>
</dbReference>
<dbReference type="RefSeq" id="XP_004489151.1">
    <property type="nucleotide sequence ID" value="XM_004489094.1"/>
</dbReference>
<dbReference type="PROSITE" id="PS50158">
    <property type="entry name" value="ZF_CCHC"/>
    <property type="match status" value="1"/>
</dbReference>
<dbReference type="Gene3D" id="4.10.60.10">
    <property type="entry name" value="Zinc finger, CCHC-type"/>
    <property type="match status" value="1"/>
</dbReference>
<keyword evidence="1" id="KW-0479">Metal-binding</keyword>
<protein>
    <submittedName>
        <fullName evidence="4">Uncharacterized protein LOC101514521</fullName>
    </submittedName>
</protein>
<name>A0A1S2XGT4_CICAR</name>
<feature type="domain" description="CCHC-type" evidence="2">
    <location>
        <begin position="108"/>
        <end position="124"/>
    </location>
</feature>
<keyword evidence="1" id="KW-0862">Zinc</keyword>
<reference evidence="4" key="2">
    <citation type="submission" date="2025-08" db="UniProtKB">
        <authorList>
            <consortium name="RefSeq"/>
        </authorList>
    </citation>
    <scope>IDENTIFICATION</scope>
    <source>
        <tissue evidence="4">Etiolated seedlings</tissue>
    </source>
</reference>
<organism evidence="3 4">
    <name type="scientific">Cicer arietinum</name>
    <name type="common">Chickpea</name>
    <name type="synonym">Garbanzo</name>
    <dbReference type="NCBI Taxonomy" id="3827"/>
    <lineage>
        <taxon>Eukaryota</taxon>
        <taxon>Viridiplantae</taxon>
        <taxon>Streptophyta</taxon>
        <taxon>Embryophyta</taxon>
        <taxon>Tracheophyta</taxon>
        <taxon>Spermatophyta</taxon>
        <taxon>Magnoliopsida</taxon>
        <taxon>eudicotyledons</taxon>
        <taxon>Gunneridae</taxon>
        <taxon>Pentapetalae</taxon>
        <taxon>rosids</taxon>
        <taxon>fabids</taxon>
        <taxon>Fabales</taxon>
        <taxon>Fabaceae</taxon>
        <taxon>Papilionoideae</taxon>
        <taxon>50 kb inversion clade</taxon>
        <taxon>NPAAA clade</taxon>
        <taxon>Hologalegina</taxon>
        <taxon>IRL clade</taxon>
        <taxon>Cicereae</taxon>
        <taxon>Cicer</taxon>
    </lineage>
</organism>
<evidence type="ECO:0000313" key="3">
    <source>
        <dbReference type="Proteomes" id="UP000087171"/>
    </source>
</evidence>
<dbReference type="Pfam" id="PF00098">
    <property type="entry name" value="zf-CCHC"/>
    <property type="match status" value="1"/>
</dbReference>
<dbReference type="PANTHER" id="PTHR48435:SF1">
    <property type="entry name" value="POLYPROTEIN"/>
    <property type="match status" value="1"/>
</dbReference>
<dbReference type="InterPro" id="IPR001878">
    <property type="entry name" value="Znf_CCHC"/>
</dbReference>
<proteinExistence type="predicted"/>
<sequence length="179" mass="20469">MIAAAQKDVKASSLGQIHQITLESLEKLCRLHQHFSEIVQQKSKFTKACKKPYLEIKCKDNKCSCSTGKKHHWQKYTKPSKIFKKVKKRKALKFFKRKPFRGKKENQRCFVCGEKGHFSKRCPNKTNKAAKLINSLQPLEGDLESLYSEQSSANEETIFALQNSSSDDFSSDEASFAES</sequence>
<dbReference type="PANTHER" id="PTHR48435">
    <property type="entry name" value="POLYPROTEIN"/>
    <property type="match status" value="1"/>
</dbReference>